<reference evidence="1 2" key="1">
    <citation type="journal article" date="2021" name="Int. J. Syst. Evol. Microbiol.">
        <title>Reticulibacter mediterranei gen. nov., sp. nov., within the new family Reticulibacteraceae fam. nov., and Ktedonospora formicarum gen. nov., sp. nov., Ktedonobacter robiniae sp. nov., Dictyobacter formicarum sp. nov. and Dictyobacter arantiisoli sp. nov., belonging to the class Ktedonobacteria.</title>
        <authorList>
            <person name="Yabe S."/>
            <person name="Zheng Y."/>
            <person name="Wang C.M."/>
            <person name="Sakai Y."/>
            <person name="Abe K."/>
            <person name="Yokota A."/>
            <person name="Donadio S."/>
            <person name="Cavaletti L."/>
            <person name="Monciardini P."/>
        </authorList>
    </citation>
    <scope>NUCLEOTIDE SEQUENCE [LARGE SCALE GENOMIC DNA]</scope>
    <source>
        <strain evidence="1 2">SOSP1-30</strain>
    </source>
</reference>
<evidence type="ECO:0000313" key="2">
    <source>
        <dbReference type="Proteomes" id="UP000654345"/>
    </source>
</evidence>
<comment type="caution">
    <text evidence="1">The sequence shown here is derived from an EMBL/GenBank/DDBJ whole genome shotgun (WGS) entry which is preliminary data.</text>
</comment>
<gene>
    <name evidence="1" type="ORF">KSB_64940</name>
</gene>
<sequence length="89" mass="9470">MLHPWAEAAIADGAVIVALNIDNLVILDIDALPAANGAVGANAFDHLGVMDAWLKLFTALADWIRHSAYVGAKCLLYTLRSKALSKLAK</sequence>
<keyword evidence="2" id="KW-1185">Reference proteome</keyword>
<evidence type="ECO:0000313" key="1">
    <source>
        <dbReference type="EMBL" id="GHO58019.1"/>
    </source>
</evidence>
<organism evidence="1 2">
    <name type="scientific">Ktedonobacter robiniae</name>
    <dbReference type="NCBI Taxonomy" id="2778365"/>
    <lineage>
        <taxon>Bacteria</taxon>
        <taxon>Bacillati</taxon>
        <taxon>Chloroflexota</taxon>
        <taxon>Ktedonobacteria</taxon>
        <taxon>Ktedonobacterales</taxon>
        <taxon>Ktedonobacteraceae</taxon>
        <taxon>Ktedonobacter</taxon>
    </lineage>
</organism>
<dbReference type="Proteomes" id="UP000654345">
    <property type="component" value="Unassembled WGS sequence"/>
</dbReference>
<proteinExistence type="predicted"/>
<name>A0ABQ3UYU4_9CHLR</name>
<accession>A0ABQ3UYU4</accession>
<dbReference type="EMBL" id="BNJG01000002">
    <property type="protein sequence ID" value="GHO58019.1"/>
    <property type="molecule type" value="Genomic_DNA"/>
</dbReference>
<protein>
    <submittedName>
        <fullName evidence="1">Uncharacterized protein</fullName>
    </submittedName>
</protein>